<sequence>MKGLAVEKPTRVYKGIIFLVSVCPIHDIARPESYVENNGSFWRYIVFDSAFHTASAAKLSGMNQVDTQVHDDPPEVNATFPVVYEATEVVKINTYGVMFVSHGSSSLLKPLMLAAHQDVVPVQKDTVGDWKHPPFLGRFDGEYVWGRGASECKNLLTAIMEAMVLLRKDNFKPTRTVALAFGFDEEVSGPFGAAQIPRYLQKRFDKSSMYAVVDEGSTMLINPASQRLLALPGTREKGYRDIEVELITPGGHSSIPPEHMSIDIMAELERHIESDPFGPLFTPENPTFDFLQCLTTHAGDGMSWCLHRSILRYGLDRAANSNKLTKFLNNALPESVSLLTNNLIAIESNIQEVMKRFVSRVNAVACKFDLGLQLNDKTVLAATPNGNFKFRLRPLLVTVWKTLAGATRHIYEDVVFGNISQPVIVAPAVMTGNTYTCYCWDLSANIFRYTPILGDFSSWGIHR</sequence>
<dbReference type="EMBL" id="ML004437">
    <property type="protein sequence ID" value="RKP31806.1"/>
    <property type="molecule type" value="Genomic_DNA"/>
</dbReference>
<name>A0A4P9ZFI6_9ASCO</name>
<dbReference type="AlphaFoldDB" id="A0A4P9ZFI6"/>
<dbReference type="Proteomes" id="UP000268321">
    <property type="component" value="Unassembled WGS sequence"/>
</dbReference>
<keyword evidence="3" id="KW-0479">Metal-binding</keyword>
<dbReference type="Pfam" id="PF01546">
    <property type="entry name" value="Peptidase_M20"/>
    <property type="match status" value="1"/>
</dbReference>
<evidence type="ECO:0000313" key="6">
    <source>
        <dbReference type="EMBL" id="RKP31806.1"/>
    </source>
</evidence>
<dbReference type="InterPro" id="IPR047177">
    <property type="entry name" value="Pept_M20A"/>
</dbReference>
<keyword evidence="5" id="KW-0862">Zinc</keyword>
<dbReference type="PROSITE" id="PS00758">
    <property type="entry name" value="ARGE_DAPE_CPG2_1"/>
    <property type="match status" value="1"/>
</dbReference>
<dbReference type="GO" id="GO:0004180">
    <property type="term" value="F:carboxypeptidase activity"/>
    <property type="evidence" value="ECO:0007669"/>
    <property type="project" value="TreeGrafter"/>
</dbReference>
<protein>
    <submittedName>
        <fullName evidence="6">Zn-dependent exopeptidase</fullName>
    </submittedName>
</protein>
<evidence type="ECO:0000256" key="2">
    <source>
        <dbReference type="ARBA" id="ARBA00022670"/>
    </source>
</evidence>
<dbReference type="OrthoDB" id="3064516at2759"/>
<dbReference type="Gene3D" id="3.40.630.10">
    <property type="entry name" value="Zn peptidases"/>
    <property type="match status" value="1"/>
</dbReference>
<evidence type="ECO:0000256" key="1">
    <source>
        <dbReference type="ARBA" id="ARBA00006247"/>
    </source>
</evidence>
<organism evidence="6 7">
    <name type="scientific">Metschnikowia bicuspidata</name>
    <dbReference type="NCBI Taxonomy" id="27322"/>
    <lineage>
        <taxon>Eukaryota</taxon>
        <taxon>Fungi</taxon>
        <taxon>Dikarya</taxon>
        <taxon>Ascomycota</taxon>
        <taxon>Saccharomycotina</taxon>
        <taxon>Pichiomycetes</taxon>
        <taxon>Metschnikowiaceae</taxon>
        <taxon>Metschnikowia</taxon>
    </lineage>
</organism>
<dbReference type="GO" id="GO:0000328">
    <property type="term" value="C:fungal-type vacuole lumen"/>
    <property type="evidence" value="ECO:0007669"/>
    <property type="project" value="TreeGrafter"/>
</dbReference>
<evidence type="ECO:0000313" key="7">
    <source>
        <dbReference type="Proteomes" id="UP000268321"/>
    </source>
</evidence>
<dbReference type="InterPro" id="IPR002933">
    <property type="entry name" value="Peptidase_M20"/>
</dbReference>
<dbReference type="InterPro" id="IPR001261">
    <property type="entry name" value="ArgE/DapE_CS"/>
</dbReference>
<reference evidence="7" key="1">
    <citation type="journal article" date="2018" name="Nat. Microbiol.">
        <title>Leveraging single-cell genomics to expand the fungal tree of life.</title>
        <authorList>
            <person name="Ahrendt S.R."/>
            <person name="Quandt C.A."/>
            <person name="Ciobanu D."/>
            <person name="Clum A."/>
            <person name="Salamov A."/>
            <person name="Andreopoulos B."/>
            <person name="Cheng J.F."/>
            <person name="Woyke T."/>
            <person name="Pelin A."/>
            <person name="Henrissat B."/>
            <person name="Reynolds N.K."/>
            <person name="Benny G.L."/>
            <person name="Smith M.E."/>
            <person name="James T.Y."/>
            <person name="Grigoriev I.V."/>
        </authorList>
    </citation>
    <scope>NUCLEOTIDE SEQUENCE [LARGE SCALE GENOMIC DNA]</scope>
    <source>
        <strain evidence="7">Baker2002</strain>
    </source>
</reference>
<proteinExistence type="inferred from homology"/>
<accession>A0A4P9ZFI6</accession>
<keyword evidence="4" id="KW-0378">Hydrolase</keyword>
<keyword evidence="2" id="KW-0645">Protease</keyword>
<dbReference type="PANTHER" id="PTHR45962">
    <property type="entry name" value="N-FATTY-ACYL-AMINO ACID SYNTHASE/HYDROLASE PM20D1"/>
    <property type="match status" value="1"/>
</dbReference>
<evidence type="ECO:0000256" key="4">
    <source>
        <dbReference type="ARBA" id="ARBA00022801"/>
    </source>
</evidence>
<dbReference type="GO" id="GO:0051603">
    <property type="term" value="P:proteolysis involved in protein catabolic process"/>
    <property type="evidence" value="ECO:0007669"/>
    <property type="project" value="TreeGrafter"/>
</dbReference>
<comment type="similarity">
    <text evidence="1">Belongs to the peptidase M20A family.</text>
</comment>
<evidence type="ECO:0000256" key="5">
    <source>
        <dbReference type="ARBA" id="ARBA00022833"/>
    </source>
</evidence>
<dbReference type="PANTHER" id="PTHR45962:SF1">
    <property type="entry name" value="N-FATTY-ACYL-AMINO ACID SYNTHASE_HYDROLASE PM20D1"/>
    <property type="match status" value="1"/>
</dbReference>
<gene>
    <name evidence="6" type="ORF">METBISCDRAFT_29959</name>
</gene>
<keyword evidence="7" id="KW-1185">Reference proteome</keyword>
<evidence type="ECO:0000256" key="3">
    <source>
        <dbReference type="ARBA" id="ARBA00022723"/>
    </source>
</evidence>
<dbReference type="SUPFAM" id="SSF53187">
    <property type="entry name" value="Zn-dependent exopeptidases"/>
    <property type="match status" value="1"/>
</dbReference>
<dbReference type="GO" id="GO:0046872">
    <property type="term" value="F:metal ion binding"/>
    <property type="evidence" value="ECO:0007669"/>
    <property type="project" value="UniProtKB-KW"/>
</dbReference>